<evidence type="ECO:0000313" key="2">
    <source>
        <dbReference type="EMBL" id="KAJ7348709.1"/>
    </source>
</evidence>
<feature type="transmembrane region" description="Helical" evidence="1">
    <location>
        <begin position="168"/>
        <end position="201"/>
    </location>
</feature>
<dbReference type="AlphaFoldDB" id="A0AAD7A3G2"/>
<dbReference type="Proteomes" id="UP001218218">
    <property type="component" value="Unassembled WGS sequence"/>
</dbReference>
<keyword evidence="1" id="KW-0472">Membrane</keyword>
<keyword evidence="1" id="KW-0812">Transmembrane</keyword>
<evidence type="ECO:0000313" key="3">
    <source>
        <dbReference type="Proteomes" id="UP001218218"/>
    </source>
</evidence>
<gene>
    <name evidence="2" type="ORF">DFH08DRAFT_808432</name>
</gene>
<protein>
    <submittedName>
        <fullName evidence="2">Uncharacterized protein</fullName>
    </submittedName>
</protein>
<organism evidence="2 3">
    <name type="scientific">Mycena albidolilacea</name>
    <dbReference type="NCBI Taxonomy" id="1033008"/>
    <lineage>
        <taxon>Eukaryota</taxon>
        <taxon>Fungi</taxon>
        <taxon>Dikarya</taxon>
        <taxon>Basidiomycota</taxon>
        <taxon>Agaricomycotina</taxon>
        <taxon>Agaricomycetes</taxon>
        <taxon>Agaricomycetidae</taxon>
        <taxon>Agaricales</taxon>
        <taxon>Marasmiineae</taxon>
        <taxon>Mycenaceae</taxon>
        <taxon>Mycena</taxon>
    </lineage>
</organism>
<sequence>MLVGFFAGVKNQYKKEGYKYETGPAPESNGMPVELSGKAHEVQVALANIQCHQERAMDFTPVAAEFLFGRPGLALAQHGKADTVGHVVVDPAEAAATKYGQFTLGKPKNTTRPSSKAGKAMWKACSYSYKTLTPDDPSIRLLTQISLQLAASSNGNYSSPAPCLAAPFLAGLVAFLIPVNILMAVLTAVICATITGIYCILTVHPLRYLDSPYRTSLSGAFWVTFGSLRKWWDRRRNRVGQMSNKETIFEAIAQAAIEPLETRTARDGQALIWTVKSLSDELELEPFVEAIPATLWALGVRRDAYWAHFRALAINPEVALHDAKILEFSISAGVLIQWVHFQTLKSSLTEFLQQLTLWDGAVLHGHEPDLSPVTRLLVDLSWRPEYHFPFFDFISAYRYPPSQKCAAHMIPQLCQVINYILRTTQHNIWIGYLKHAAFELNTLPCYFRSTLDLIQRPVLPPPELRGTLELVLSTIVSHQLDDSSEDIDWMDDLLVELVPIWLNQHQSSDYPMAIPSSLIQYLLNRKSDAAVVKVVGTCLCEVLQRLSATASPTNYWEHPILLPETAVVPLSEVSHPDGNAAATAEGAHC</sequence>
<evidence type="ECO:0000256" key="1">
    <source>
        <dbReference type="SAM" id="Phobius"/>
    </source>
</evidence>
<proteinExistence type="predicted"/>
<accession>A0AAD7A3G2</accession>
<keyword evidence="1" id="KW-1133">Transmembrane helix</keyword>
<name>A0AAD7A3G2_9AGAR</name>
<reference evidence="2" key="1">
    <citation type="submission" date="2023-03" db="EMBL/GenBank/DDBJ databases">
        <title>Massive genome expansion in bonnet fungi (Mycena s.s.) driven by repeated elements and novel gene families across ecological guilds.</title>
        <authorList>
            <consortium name="Lawrence Berkeley National Laboratory"/>
            <person name="Harder C.B."/>
            <person name="Miyauchi S."/>
            <person name="Viragh M."/>
            <person name="Kuo A."/>
            <person name="Thoen E."/>
            <person name="Andreopoulos B."/>
            <person name="Lu D."/>
            <person name="Skrede I."/>
            <person name="Drula E."/>
            <person name="Henrissat B."/>
            <person name="Morin E."/>
            <person name="Kohler A."/>
            <person name="Barry K."/>
            <person name="LaButti K."/>
            <person name="Morin E."/>
            <person name="Salamov A."/>
            <person name="Lipzen A."/>
            <person name="Mereny Z."/>
            <person name="Hegedus B."/>
            <person name="Baldrian P."/>
            <person name="Stursova M."/>
            <person name="Weitz H."/>
            <person name="Taylor A."/>
            <person name="Grigoriev I.V."/>
            <person name="Nagy L.G."/>
            <person name="Martin F."/>
            <person name="Kauserud H."/>
        </authorList>
    </citation>
    <scope>NUCLEOTIDE SEQUENCE</scope>
    <source>
        <strain evidence="2">CBHHK002</strain>
    </source>
</reference>
<dbReference type="EMBL" id="JARIHO010000017">
    <property type="protein sequence ID" value="KAJ7348709.1"/>
    <property type="molecule type" value="Genomic_DNA"/>
</dbReference>
<keyword evidence="3" id="KW-1185">Reference proteome</keyword>
<comment type="caution">
    <text evidence="2">The sequence shown here is derived from an EMBL/GenBank/DDBJ whole genome shotgun (WGS) entry which is preliminary data.</text>
</comment>